<feature type="domain" description="ABC transporter" evidence="11">
    <location>
        <begin position="9"/>
        <end position="244"/>
    </location>
</feature>
<dbReference type="CDD" id="cd03214">
    <property type="entry name" value="ABC_Iron-Siderophores_B12_Hemin"/>
    <property type="match status" value="1"/>
</dbReference>
<comment type="subcellular location">
    <subcellularLocation>
        <location evidence="1">Cell membrane</location>
        <topology evidence="1">Peripheral membrane protein</topology>
    </subcellularLocation>
</comment>
<dbReference type="Gene3D" id="3.40.50.300">
    <property type="entry name" value="P-loop containing nucleotide triphosphate hydrolases"/>
    <property type="match status" value="1"/>
</dbReference>
<protein>
    <submittedName>
        <fullName evidence="12">Iron complex transport system ATP-binding protein</fullName>
    </submittedName>
</protein>
<evidence type="ECO:0000313" key="12">
    <source>
        <dbReference type="EMBL" id="SCE66986.1"/>
    </source>
</evidence>
<keyword evidence="7" id="KW-0408">Iron</keyword>
<gene>
    <name evidence="12" type="ORF">GA0070558_102177</name>
</gene>
<dbReference type="Pfam" id="PF00005">
    <property type="entry name" value="ABC_tran"/>
    <property type="match status" value="1"/>
</dbReference>
<dbReference type="GO" id="GO:0016887">
    <property type="term" value="F:ATP hydrolysis activity"/>
    <property type="evidence" value="ECO:0007669"/>
    <property type="project" value="InterPro"/>
</dbReference>
<dbReference type="SMART" id="SM00382">
    <property type="entry name" value="AAA"/>
    <property type="match status" value="1"/>
</dbReference>
<evidence type="ECO:0000256" key="7">
    <source>
        <dbReference type="ARBA" id="ARBA00023004"/>
    </source>
</evidence>
<feature type="region of interest" description="Disordered" evidence="10">
    <location>
        <begin position="258"/>
        <end position="296"/>
    </location>
</feature>
<dbReference type="PROSITE" id="PS50893">
    <property type="entry name" value="ABC_TRANSPORTER_2"/>
    <property type="match status" value="1"/>
</dbReference>
<evidence type="ECO:0000256" key="8">
    <source>
        <dbReference type="ARBA" id="ARBA00023065"/>
    </source>
</evidence>
<dbReference type="PROSITE" id="PS00211">
    <property type="entry name" value="ABC_TRANSPORTER_1"/>
    <property type="match status" value="1"/>
</dbReference>
<dbReference type="InterPro" id="IPR027417">
    <property type="entry name" value="P-loop_NTPase"/>
</dbReference>
<dbReference type="FunFam" id="3.40.50.300:FF:000134">
    <property type="entry name" value="Iron-enterobactin ABC transporter ATP-binding protein"/>
    <property type="match status" value="1"/>
</dbReference>
<keyword evidence="5" id="KW-0547">Nucleotide-binding</keyword>
<evidence type="ECO:0000313" key="13">
    <source>
        <dbReference type="Proteomes" id="UP000199375"/>
    </source>
</evidence>
<sequence>MVDQLNARLRAENVTLRYDQRIVSEELSFAVPDGSFTVLIGPNACGKSTLLRALSGLLRPAAGRVLLDGSDLGGLPAKERARRLALLPQTMTAPEGITVRELVGRGRYAHQRVLRRFSHADEEAVESALAATGTTELADRRADELSGGQRQRAWIAMVLAQETPLVLLDEPTTYLDVAHQIDVLNVLHRLVTRGRTVVAVLHDLNHAARYATHLVAMRDGRIVAEGPPASTVDTGLVTEVFGMPNQVVPDPVTGAPLVVPADTREPRFPGRPHATSRGVPGAVRPPEQGSVGRPTG</sequence>
<reference evidence="12 13" key="1">
    <citation type="submission" date="2016-06" db="EMBL/GenBank/DDBJ databases">
        <authorList>
            <person name="Kjaerup R.B."/>
            <person name="Dalgaard T.S."/>
            <person name="Juul-Madsen H.R."/>
        </authorList>
    </citation>
    <scope>NUCLEOTIDE SEQUENCE [LARGE SCALE GENOMIC DNA]</scope>
    <source>
        <strain evidence="12 13">DSM 45626</strain>
    </source>
</reference>
<dbReference type="InterPro" id="IPR003439">
    <property type="entry name" value="ABC_transporter-like_ATP-bd"/>
</dbReference>
<dbReference type="InterPro" id="IPR051535">
    <property type="entry name" value="Siderophore_ABC-ATPase"/>
</dbReference>
<evidence type="ECO:0000256" key="2">
    <source>
        <dbReference type="ARBA" id="ARBA00022448"/>
    </source>
</evidence>
<dbReference type="GO" id="GO:0006826">
    <property type="term" value="P:iron ion transport"/>
    <property type="evidence" value="ECO:0007669"/>
    <property type="project" value="UniProtKB-KW"/>
</dbReference>
<evidence type="ECO:0000256" key="10">
    <source>
        <dbReference type="SAM" id="MobiDB-lite"/>
    </source>
</evidence>
<keyword evidence="4" id="KW-0410">Iron transport</keyword>
<dbReference type="InterPro" id="IPR017871">
    <property type="entry name" value="ABC_transporter-like_CS"/>
</dbReference>
<dbReference type="GO" id="GO:0005886">
    <property type="term" value="C:plasma membrane"/>
    <property type="evidence" value="ECO:0007669"/>
    <property type="project" value="UniProtKB-SubCell"/>
</dbReference>
<evidence type="ECO:0000256" key="9">
    <source>
        <dbReference type="ARBA" id="ARBA00023136"/>
    </source>
</evidence>
<evidence type="ECO:0000256" key="5">
    <source>
        <dbReference type="ARBA" id="ARBA00022741"/>
    </source>
</evidence>
<dbReference type="AlphaFoldDB" id="A0A1C4U5R1"/>
<keyword evidence="8" id="KW-0406">Ion transport</keyword>
<dbReference type="InterPro" id="IPR003593">
    <property type="entry name" value="AAA+_ATPase"/>
</dbReference>
<proteinExistence type="predicted"/>
<keyword evidence="6 12" id="KW-0067">ATP-binding</keyword>
<organism evidence="12 13">
    <name type="scientific">Micromonospora haikouensis</name>
    <dbReference type="NCBI Taxonomy" id="686309"/>
    <lineage>
        <taxon>Bacteria</taxon>
        <taxon>Bacillati</taxon>
        <taxon>Actinomycetota</taxon>
        <taxon>Actinomycetes</taxon>
        <taxon>Micromonosporales</taxon>
        <taxon>Micromonosporaceae</taxon>
        <taxon>Micromonospora</taxon>
    </lineage>
</organism>
<evidence type="ECO:0000256" key="6">
    <source>
        <dbReference type="ARBA" id="ARBA00022840"/>
    </source>
</evidence>
<keyword evidence="9" id="KW-0472">Membrane</keyword>
<keyword evidence="2" id="KW-0813">Transport</keyword>
<dbReference type="GO" id="GO:0005524">
    <property type="term" value="F:ATP binding"/>
    <property type="evidence" value="ECO:0007669"/>
    <property type="project" value="UniProtKB-KW"/>
</dbReference>
<evidence type="ECO:0000256" key="4">
    <source>
        <dbReference type="ARBA" id="ARBA00022496"/>
    </source>
</evidence>
<keyword evidence="3" id="KW-1003">Cell membrane</keyword>
<evidence type="ECO:0000259" key="11">
    <source>
        <dbReference type="PROSITE" id="PS50893"/>
    </source>
</evidence>
<dbReference type="EMBL" id="FMCW01000002">
    <property type="protein sequence ID" value="SCE66986.1"/>
    <property type="molecule type" value="Genomic_DNA"/>
</dbReference>
<accession>A0A1C4U5R1</accession>
<dbReference type="PANTHER" id="PTHR42771">
    <property type="entry name" value="IRON(3+)-HYDROXAMATE IMPORT ATP-BINDING PROTEIN FHUC"/>
    <property type="match status" value="1"/>
</dbReference>
<evidence type="ECO:0000256" key="1">
    <source>
        <dbReference type="ARBA" id="ARBA00004202"/>
    </source>
</evidence>
<dbReference type="SUPFAM" id="SSF52540">
    <property type="entry name" value="P-loop containing nucleoside triphosphate hydrolases"/>
    <property type="match status" value="1"/>
</dbReference>
<name>A0A1C4U5R1_9ACTN</name>
<dbReference type="Proteomes" id="UP000199375">
    <property type="component" value="Unassembled WGS sequence"/>
</dbReference>
<dbReference type="PANTHER" id="PTHR42771:SF2">
    <property type="entry name" value="IRON(3+)-HYDROXAMATE IMPORT ATP-BINDING PROTEIN FHUC"/>
    <property type="match status" value="1"/>
</dbReference>
<evidence type="ECO:0000256" key="3">
    <source>
        <dbReference type="ARBA" id="ARBA00022475"/>
    </source>
</evidence>